<gene>
    <name evidence="1" type="ORF">QVD17_18166</name>
</gene>
<evidence type="ECO:0000313" key="2">
    <source>
        <dbReference type="Proteomes" id="UP001229421"/>
    </source>
</evidence>
<dbReference type="PANTHER" id="PTHR31343:SF47">
    <property type="entry name" value="PLANT_F9H3-4 PROTEIN"/>
    <property type="match status" value="1"/>
</dbReference>
<dbReference type="EMBL" id="JAUHHV010000005">
    <property type="protein sequence ID" value="KAK1422877.1"/>
    <property type="molecule type" value="Genomic_DNA"/>
</dbReference>
<organism evidence="1 2">
    <name type="scientific">Tagetes erecta</name>
    <name type="common">African marigold</name>
    <dbReference type="NCBI Taxonomy" id="13708"/>
    <lineage>
        <taxon>Eukaryota</taxon>
        <taxon>Viridiplantae</taxon>
        <taxon>Streptophyta</taxon>
        <taxon>Embryophyta</taxon>
        <taxon>Tracheophyta</taxon>
        <taxon>Spermatophyta</taxon>
        <taxon>Magnoliopsida</taxon>
        <taxon>eudicotyledons</taxon>
        <taxon>Gunneridae</taxon>
        <taxon>Pentapetalae</taxon>
        <taxon>asterids</taxon>
        <taxon>campanulids</taxon>
        <taxon>Asterales</taxon>
        <taxon>Asteraceae</taxon>
        <taxon>Asteroideae</taxon>
        <taxon>Heliantheae alliance</taxon>
        <taxon>Tageteae</taxon>
        <taxon>Tagetes</taxon>
    </lineage>
</organism>
<dbReference type="InterPro" id="IPR008507">
    <property type="entry name" value="DUF789"/>
</dbReference>
<evidence type="ECO:0000313" key="1">
    <source>
        <dbReference type="EMBL" id="KAK1422877.1"/>
    </source>
</evidence>
<evidence type="ECO:0008006" key="3">
    <source>
        <dbReference type="Google" id="ProtNLM"/>
    </source>
</evidence>
<accession>A0AAD8KM89</accession>
<proteinExistence type="predicted"/>
<dbReference type="Proteomes" id="UP001229421">
    <property type="component" value="Unassembled WGS sequence"/>
</dbReference>
<comment type="caution">
    <text evidence="1">The sequence shown here is derived from an EMBL/GenBank/DDBJ whole genome shotgun (WGS) entry which is preliminary data.</text>
</comment>
<name>A0AAD8KM89_TARER</name>
<reference evidence="1" key="1">
    <citation type="journal article" date="2023" name="bioRxiv">
        <title>Improved chromosome-level genome assembly for marigold (Tagetes erecta).</title>
        <authorList>
            <person name="Jiang F."/>
            <person name="Yuan L."/>
            <person name="Wang S."/>
            <person name="Wang H."/>
            <person name="Xu D."/>
            <person name="Wang A."/>
            <person name="Fan W."/>
        </authorList>
    </citation>
    <scope>NUCLEOTIDE SEQUENCE</scope>
    <source>
        <strain evidence="1">WSJ</strain>
        <tissue evidence="1">Leaf</tissue>
    </source>
</reference>
<keyword evidence="2" id="KW-1185">Reference proteome</keyword>
<dbReference type="PANTHER" id="PTHR31343">
    <property type="entry name" value="T15D22.8"/>
    <property type="match status" value="1"/>
</dbReference>
<sequence>MKSSSSLSNLQSFIDSTTPVIPSQFLPKSEIRNLNRLWHPWEREKIEFFTLGDLWNCFDEWSCYGAGVPITVVDGGDETIVQYYVPYLSAIQIFTTNSSLNYLLREETDSETRDSFSDTFSDESESEKVSRWDGCSSDEGVFDQETHFQLNDRLGQLYFQYFDKSTPYTRVPLVDKVCELAKQYPGLMSLRSVDLSPATWMSVAWYPIYHIPMGRTIKDLSTCFLTYHTLSSSFQDTDMEDENEFSTRERKEGEGIRLPPFGLATYKMQGDVWMSSSNSKDQEKLASLLGVADSWLRQLGVQHHDFNHFVGNRHG</sequence>
<dbReference type="AlphaFoldDB" id="A0AAD8KM89"/>
<protein>
    <recommendedName>
        <fullName evidence="3">Plant/F9H3-4 protein</fullName>
    </recommendedName>
</protein>
<dbReference type="Pfam" id="PF05623">
    <property type="entry name" value="DUF789"/>
    <property type="match status" value="1"/>
</dbReference>